<reference evidence="1" key="1">
    <citation type="journal article" date="2014" name="Int. J. Syst. Evol. Microbiol.">
        <title>Complete genome sequence of Corynebacterium casei LMG S-19264T (=DSM 44701T), isolated from a smear-ripened cheese.</title>
        <authorList>
            <consortium name="US DOE Joint Genome Institute (JGI-PGF)"/>
            <person name="Walter F."/>
            <person name="Albersmeier A."/>
            <person name="Kalinowski J."/>
            <person name="Ruckert C."/>
        </authorList>
    </citation>
    <scope>NUCLEOTIDE SEQUENCE</scope>
    <source>
        <strain evidence="1">KCTC 42651</strain>
    </source>
</reference>
<dbReference type="AlphaFoldDB" id="A0A919CQL7"/>
<accession>A0A919CQL7</accession>
<dbReference type="EMBL" id="BMZS01000007">
    <property type="protein sequence ID" value="GHD54838.1"/>
    <property type="molecule type" value="Genomic_DNA"/>
</dbReference>
<protein>
    <submittedName>
        <fullName evidence="1">Pilus assembly protein</fullName>
    </submittedName>
</protein>
<evidence type="ECO:0000313" key="1">
    <source>
        <dbReference type="EMBL" id="GHD54838.1"/>
    </source>
</evidence>
<dbReference type="RefSeq" id="WP_189991606.1">
    <property type="nucleotide sequence ID" value="NZ_BMZS01000007.1"/>
</dbReference>
<dbReference type="Gene3D" id="3.60.20.10">
    <property type="entry name" value="Glutamine Phosphoribosylpyrophosphate, subunit 1, domain 1"/>
    <property type="match status" value="1"/>
</dbReference>
<keyword evidence="2" id="KW-1185">Reference proteome</keyword>
<organism evidence="1 2">
    <name type="scientific">Thalassobaculum fulvum</name>
    <dbReference type="NCBI Taxonomy" id="1633335"/>
    <lineage>
        <taxon>Bacteria</taxon>
        <taxon>Pseudomonadati</taxon>
        <taxon>Pseudomonadota</taxon>
        <taxon>Alphaproteobacteria</taxon>
        <taxon>Rhodospirillales</taxon>
        <taxon>Thalassobaculaceae</taxon>
        <taxon>Thalassobaculum</taxon>
    </lineage>
</organism>
<dbReference type="Pfam" id="PF06267">
    <property type="entry name" value="DUF1028"/>
    <property type="match status" value="1"/>
</dbReference>
<proteinExistence type="predicted"/>
<sequence>MTFSIVARDAATGALGIAIASRVIAVGALCPWIRPGVAAVSTQSYTSPVAAERTLAHLSAGQPFDAAVAQALGDDDGRVWRQVHGVDAAGRPYAYTGTSCVTWCGHWTGDGVSVAGNMLSGPAVVDAAAEAWLGGQGRRFADRLLTALEAGQAVGGDKRGQQSAALKVVGDEAHAEVDLRVDEHAEPIAELRRVFELFWTERRPYLATLPTRRNPSGIYEPEAREAFIARFRAADATPG</sequence>
<dbReference type="SUPFAM" id="SSF56235">
    <property type="entry name" value="N-terminal nucleophile aminohydrolases (Ntn hydrolases)"/>
    <property type="match status" value="1"/>
</dbReference>
<dbReference type="Proteomes" id="UP000630353">
    <property type="component" value="Unassembled WGS sequence"/>
</dbReference>
<dbReference type="PANTHER" id="PTHR39328">
    <property type="entry name" value="BLL2871 PROTEIN"/>
    <property type="match status" value="1"/>
</dbReference>
<name>A0A919CQL7_9PROT</name>
<comment type="caution">
    <text evidence="1">The sequence shown here is derived from an EMBL/GenBank/DDBJ whole genome shotgun (WGS) entry which is preliminary data.</text>
</comment>
<dbReference type="InterPro" id="IPR010430">
    <property type="entry name" value="DUF1028"/>
</dbReference>
<dbReference type="InterPro" id="IPR029055">
    <property type="entry name" value="Ntn_hydrolases_N"/>
</dbReference>
<reference evidence="1" key="2">
    <citation type="submission" date="2020-09" db="EMBL/GenBank/DDBJ databases">
        <authorList>
            <person name="Sun Q."/>
            <person name="Kim S."/>
        </authorList>
    </citation>
    <scope>NUCLEOTIDE SEQUENCE</scope>
    <source>
        <strain evidence="1">KCTC 42651</strain>
    </source>
</reference>
<gene>
    <name evidence="1" type="ORF">GCM10017083_33190</name>
</gene>
<evidence type="ECO:0000313" key="2">
    <source>
        <dbReference type="Proteomes" id="UP000630353"/>
    </source>
</evidence>
<dbReference type="PANTHER" id="PTHR39328:SF1">
    <property type="entry name" value="BLL2871 PROTEIN"/>
    <property type="match status" value="1"/>
</dbReference>